<keyword evidence="9" id="KW-1185">Reference proteome</keyword>
<dbReference type="InterPro" id="IPR024370">
    <property type="entry name" value="PBP_domain"/>
</dbReference>
<dbReference type="InterPro" id="IPR050962">
    <property type="entry name" value="Phosphate-bind_PstS"/>
</dbReference>
<feature type="domain" description="PBP" evidence="7">
    <location>
        <begin position="38"/>
        <end position="336"/>
    </location>
</feature>
<dbReference type="Proteomes" id="UP001501195">
    <property type="component" value="Unassembled WGS sequence"/>
</dbReference>
<dbReference type="CDD" id="cd13565">
    <property type="entry name" value="PBP2_PstS"/>
    <property type="match status" value="1"/>
</dbReference>
<keyword evidence="2 4" id="KW-0813">Transport</keyword>
<proteinExistence type="inferred from homology"/>
<dbReference type="RefSeq" id="WP_345711982.1">
    <property type="nucleotide sequence ID" value="NZ_BAABIL010000214.1"/>
</dbReference>
<dbReference type="NCBIfam" id="TIGR00975">
    <property type="entry name" value="3a0107s03"/>
    <property type="match status" value="1"/>
</dbReference>
<dbReference type="EMBL" id="BAABIL010000214">
    <property type="protein sequence ID" value="GAA4976211.1"/>
    <property type="molecule type" value="Genomic_DNA"/>
</dbReference>
<comment type="similarity">
    <text evidence="1 4">Belongs to the PstS family.</text>
</comment>
<dbReference type="PIRSF" id="PIRSF002756">
    <property type="entry name" value="PstS"/>
    <property type="match status" value="1"/>
</dbReference>
<dbReference type="SUPFAM" id="SSF53850">
    <property type="entry name" value="Periplasmic binding protein-like II"/>
    <property type="match status" value="1"/>
</dbReference>
<keyword evidence="6" id="KW-0732">Signal</keyword>
<name>A0ABP9HRB0_9ACTN</name>
<evidence type="ECO:0000256" key="6">
    <source>
        <dbReference type="SAM" id="SignalP"/>
    </source>
</evidence>
<dbReference type="PANTHER" id="PTHR42996:SF1">
    <property type="entry name" value="PHOSPHATE-BINDING PROTEIN PSTS"/>
    <property type="match status" value="1"/>
</dbReference>
<evidence type="ECO:0000313" key="9">
    <source>
        <dbReference type="Proteomes" id="UP001501195"/>
    </source>
</evidence>
<evidence type="ECO:0000259" key="7">
    <source>
        <dbReference type="Pfam" id="PF12849"/>
    </source>
</evidence>
<evidence type="ECO:0000256" key="3">
    <source>
        <dbReference type="ARBA" id="ARBA00022592"/>
    </source>
</evidence>
<protein>
    <recommendedName>
        <fullName evidence="4">Phosphate-binding protein</fullName>
    </recommendedName>
</protein>
<evidence type="ECO:0000313" key="8">
    <source>
        <dbReference type="EMBL" id="GAA4976211.1"/>
    </source>
</evidence>
<accession>A0ABP9HRB0</accession>
<gene>
    <name evidence="8" type="primary">pstS</name>
    <name evidence="8" type="ORF">GCM10023225_16580</name>
</gene>
<feature type="signal peptide" evidence="6">
    <location>
        <begin position="1"/>
        <end position="27"/>
    </location>
</feature>
<evidence type="ECO:0000256" key="4">
    <source>
        <dbReference type="PIRNR" id="PIRNR002756"/>
    </source>
</evidence>
<evidence type="ECO:0000256" key="1">
    <source>
        <dbReference type="ARBA" id="ARBA00008725"/>
    </source>
</evidence>
<feature type="chain" id="PRO_5045353275" description="Phosphate-binding protein" evidence="6">
    <location>
        <begin position="28"/>
        <end position="366"/>
    </location>
</feature>
<dbReference type="InterPro" id="IPR005673">
    <property type="entry name" value="ABC_phos-bd_PstS"/>
</dbReference>
<feature type="region of interest" description="Disordered" evidence="5">
    <location>
        <begin position="27"/>
        <end position="50"/>
    </location>
</feature>
<keyword evidence="3 4" id="KW-0592">Phosphate transport</keyword>
<sequence length="366" mass="36646">MRSSLSRTALPAALLLSLGLAACGASNEDTGTTDDSSTSSSEALSGELSGAGASSQKAAMDAWIAGYSAAQPDVTVNYDPAGSGAGREQFLSGAVDFAGSDAYLDEEELTQAEETCPGGNAIDIPVYVSPIAVIYNLPEVADLQLSAPTVAKIFSGAITTWDAAEIAADNPGKTLPATAINPVHRADDSGTTTNFTDYLSKAGEGAWTAEPDGEWPLPGGEAAQGTSGVVSAVTAGAGSIGYADLSQAGDLGVASLKVGDAYVAPTAESAAAVVDASPEAEGRPEGDIAVDIDRTTTAAGAYPVVLVSYHVACTKYEDATQAELVKSFLSYVVSEEGQQAAADAAGSAPLSSTLTEEATAAIESIS</sequence>
<organism evidence="8 9">
    <name type="scientific">Kineococcus glutinatus</name>
    <dbReference type="NCBI Taxonomy" id="1070872"/>
    <lineage>
        <taxon>Bacteria</taxon>
        <taxon>Bacillati</taxon>
        <taxon>Actinomycetota</taxon>
        <taxon>Actinomycetes</taxon>
        <taxon>Kineosporiales</taxon>
        <taxon>Kineosporiaceae</taxon>
        <taxon>Kineococcus</taxon>
    </lineage>
</organism>
<dbReference type="PANTHER" id="PTHR42996">
    <property type="entry name" value="PHOSPHATE-BINDING PROTEIN PSTS"/>
    <property type="match status" value="1"/>
</dbReference>
<dbReference type="Pfam" id="PF12849">
    <property type="entry name" value="PBP_like_2"/>
    <property type="match status" value="1"/>
</dbReference>
<dbReference type="PROSITE" id="PS51257">
    <property type="entry name" value="PROKAR_LIPOPROTEIN"/>
    <property type="match status" value="1"/>
</dbReference>
<evidence type="ECO:0000256" key="2">
    <source>
        <dbReference type="ARBA" id="ARBA00022448"/>
    </source>
</evidence>
<evidence type="ECO:0000256" key="5">
    <source>
        <dbReference type="SAM" id="MobiDB-lite"/>
    </source>
</evidence>
<reference evidence="9" key="1">
    <citation type="journal article" date="2019" name="Int. J. Syst. Evol. Microbiol.">
        <title>The Global Catalogue of Microorganisms (GCM) 10K type strain sequencing project: providing services to taxonomists for standard genome sequencing and annotation.</title>
        <authorList>
            <consortium name="The Broad Institute Genomics Platform"/>
            <consortium name="The Broad Institute Genome Sequencing Center for Infectious Disease"/>
            <person name="Wu L."/>
            <person name="Ma J."/>
        </authorList>
    </citation>
    <scope>NUCLEOTIDE SEQUENCE [LARGE SCALE GENOMIC DNA]</scope>
    <source>
        <strain evidence="9">JCM 18126</strain>
    </source>
</reference>
<comment type="caution">
    <text evidence="8">The sequence shown here is derived from an EMBL/GenBank/DDBJ whole genome shotgun (WGS) entry which is preliminary data.</text>
</comment>
<dbReference type="Gene3D" id="3.40.190.10">
    <property type="entry name" value="Periplasmic binding protein-like II"/>
    <property type="match status" value="2"/>
</dbReference>